<protein>
    <recommendedName>
        <fullName evidence="3">ubiquitinyl hydrolase 1</fullName>
        <ecNumber evidence="3">3.4.19.12</ecNumber>
    </recommendedName>
</protein>
<dbReference type="PANTHER" id="PTHR24006">
    <property type="entry name" value="UBIQUITIN CARBOXYL-TERMINAL HYDROLASE"/>
    <property type="match status" value="1"/>
</dbReference>
<feature type="compositionally biased region" description="Acidic residues" evidence="8">
    <location>
        <begin position="244"/>
        <end position="253"/>
    </location>
</feature>
<name>A0AAD3HJL0_9CHLO</name>
<evidence type="ECO:0000256" key="7">
    <source>
        <dbReference type="ARBA" id="ARBA00022807"/>
    </source>
</evidence>
<dbReference type="InterPro" id="IPR028889">
    <property type="entry name" value="USP"/>
</dbReference>
<comment type="similarity">
    <text evidence="2">Belongs to the peptidase C19 family.</text>
</comment>
<proteinExistence type="inferred from homology"/>
<dbReference type="Gene3D" id="3.90.70.10">
    <property type="entry name" value="Cysteine proteinases"/>
    <property type="match status" value="1"/>
</dbReference>
<dbReference type="GO" id="GO:0016579">
    <property type="term" value="P:protein deubiquitination"/>
    <property type="evidence" value="ECO:0007669"/>
    <property type="project" value="InterPro"/>
</dbReference>
<feature type="compositionally biased region" description="Gly residues" evidence="8">
    <location>
        <begin position="364"/>
        <end position="378"/>
    </location>
</feature>
<keyword evidence="4" id="KW-0645">Protease</keyword>
<feature type="non-terminal residue" evidence="10">
    <location>
        <position position="1"/>
    </location>
</feature>
<evidence type="ECO:0000313" key="10">
    <source>
        <dbReference type="EMBL" id="GFR43207.1"/>
    </source>
</evidence>
<evidence type="ECO:0000256" key="1">
    <source>
        <dbReference type="ARBA" id="ARBA00000707"/>
    </source>
</evidence>
<dbReference type="GO" id="GO:0006508">
    <property type="term" value="P:proteolysis"/>
    <property type="evidence" value="ECO:0007669"/>
    <property type="project" value="UniProtKB-KW"/>
</dbReference>
<gene>
    <name evidence="10" type="ORF">Agub_g4250</name>
</gene>
<reference evidence="10 11" key="1">
    <citation type="journal article" date="2021" name="Sci. Rep.">
        <title>Genome sequencing of the multicellular alga Astrephomene provides insights into convergent evolution of germ-soma differentiation.</title>
        <authorList>
            <person name="Yamashita S."/>
            <person name="Yamamoto K."/>
            <person name="Matsuzaki R."/>
            <person name="Suzuki S."/>
            <person name="Yamaguchi H."/>
            <person name="Hirooka S."/>
            <person name="Minakuchi Y."/>
            <person name="Miyagishima S."/>
            <person name="Kawachi M."/>
            <person name="Toyoda A."/>
            <person name="Nozaki H."/>
        </authorList>
    </citation>
    <scope>NUCLEOTIDE SEQUENCE [LARGE SCALE GENOMIC DNA]</scope>
    <source>
        <strain evidence="10 11">NIES-4017</strain>
    </source>
</reference>
<keyword evidence="6" id="KW-0378">Hydrolase</keyword>
<feature type="compositionally biased region" description="Low complexity" evidence="8">
    <location>
        <begin position="379"/>
        <end position="404"/>
    </location>
</feature>
<feature type="domain" description="USP" evidence="9">
    <location>
        <begin position="1"/>
        <end position="226"/>
    </location>
</feature>
<evidence type="ECO:0000259" key="9">
    <source>
        <dbReference type="PROSITE" id="PS50235"/>
    </source>
</evidence>
<accession>A0AAD3HJL0</accession>
<evidence type="ECO:0000256" key="6">
    <source>
        <dbReference type="ARBA" id="ARBA00022801"/>
    </source>
</evidence>
<dbReference type="InterPro" id="IPR050164">
    <property type="entry name" value="Peptidase_C19"/>
</dbReference>
<dbReference type="EC" id="3.4.19.12" evidence="3"/>
<keyword evidence="7" id="KW-0788">Thiol protease</keyword>
<evidence type="ECO:0000256" key="8">
    <source>
        <dbReference type="SAM" id="MobiDB-lite"/>
    </source>
</evidence>
<dbReference type="Proteomes" id="UP001054857">
    <property type="component" value="Unassembled WGS sequence"/>
</dbReference>
<dbReference type="GO" id="GO:0005829">
    <property type="term" value="C:cytosol"/>
    <property type="evidence" value="ECO:0007669"/>
    <property type="project" value="TreeGrafter"/>
</dbReference>
<keyword evidence="11" id="KW-1185">Reference proteome</keyword>
<dbReference type="EMBL" id="BMAR01000005">
    <property type="protein sequence ID" value="GFR43207.1"/>
    <property type="molecule type" value="Genomic_DNA"/>
</dbReference>
<dbReference type="PROSITE" id="PS50235">
    <property type="entry name" value="USP_3"/>
    <property type="match status" value="1"/>
</dbReference>
<comment type="caution">
    <text evidence="10">The sequence shown here is derived from an EMBL/GenBank/DDBJ whole genome shotgun (WGS) entry which is preliminary data.</text>
</comment>
<dbReference type="Pfam" id="PF00443">
    <property type="entry name" value="UCH"/>
    <property type="match status" value="1"/>
</dbReference>
<dbReference type="SUPFAM" id="SSF54001">
    <property type="entry name" value="Cysteine proteinases"/>
    <property type="match status" value="1"/>
</dbReference>
<dbReference type="AlphaFoldDB" id="A0AAD3HJL0"/>
<organism evidence="10 11">
    <name type="scientific">Astrephomene gubernaculifera</name>
    <dbReference type="NCBI Taxonomy" id="47775"/>
    <lineage>
        <taxon>Eukaryota</taxon>
        <taxon>Viridiplantae</taxon>
        <taxon>Chlorophyta</taxon>
        <taxon>core chlorophytes</taxon>
        <taxon>Chlorophyceae</taxon>
        <taxon>CS clade</taxon>
        <taxon>Chlamydomonadales</taxon>
        <taxon>Astrephomenaceae</taxon>
        <taxon>Astrephomene</taxon>
    </lineage>
</organism>
<dbReference type="InterPro" id="IPR038765">
    <property type="entry name" value="Papain-like_cys_pep_sf"/>
</dbReference>
<evidence type="ECO:0000256" key="2">
    <source>
        <dbReference type="ARBA" id="ARBA00009085"/>
    </source>
</evidence>
<evidence type="ECO:0000313" key="11">
    <source>
        <dbReference type="Proteomes" id="UP001054857"/>
    </source>
</evidence>
<comment type="catalytic activity">
    <reaction evidence="1">
        <text>Thiol-dependent hydrolysis of ester, thioester, amide, peptide and isopeptide bonds formed by the C-terminal Gly of ubiquitin (a 76-residue protein attached to proteins as an intracellular targeting signal).</text>
        <dbReference type="EC" id="3.4.19.12"/>
    </reaction>
</comment>
<feature type="compositionally biased region" description="Pro residues" evidence="8">
    <location>
        <begin position="339"/>
        <end position="349"/>
    </location>
</feature>
<dbReference type="GO" id="GO:0004843">
    <property type="term" value="F:cysteine-type deubiquitinase activity"/>
    <property type="evidence" value="ECO:0007669"/>
    <property type="project" value="UniProtKB-EC"/>
</dbReference>
<dbReference type="PANTHER" id="PTHR24006:SF758">
    <property type="entry name" value="UBIQUITIN CARBOXYL-TERMINAL HYDROLASE 36"/>
    <property type="match status" value="1"/>
</dbReference>
<feature type="non-terminal residue" evidence="10">
    <location>
        <position position="523"/>
    </location>
</feature>
<feature type="compositionally biased region" description="Pro residues" evidence="8">
    <location>
        <begin position="286"/>
        <end position="295"/>
    </location>
</feature>
<dbReference type="InterPro" id="IPR001394">
    <property type="entry name" value="Peptidase_C19_UCH"/>
</dbReference>
<evidence type="ECO:0000256" key="4">
    <source>
        <dbReference type="ARBA" id="ARBA00022670"/>
    </source>
</evidence>
<evidence type="ECO:0000256" key="5">
    <source>
        <dbReference type="ARBA" id="ARBA00022786"/>
    </source>
</evidence>
<feature type="region of interest" description="Disordered" evidence="8">
    <location>
        <begin position="229"/>
        <end position="303"/>
    </location>
</feature>
<feature type="region of interest" description="Disordered" evidence="8">
    <location>
        <begin position="315"/>
        <end position="406"/>
    </location>
</feature>
<feature type="compositionally biased region" description="Low complexity" evidence="8">
    <location>
        <begin position="350"/>
        <end position="363"/>
    </location>
</feature>
<keyword evidence="5" id="KW-0833">Ubl conjugation pathway</keyword>
<sequence length="523" mass="54471">PPPPWRGDESSVVHHCLGGYLRRATLCDCCGHVSMSHEGVLGLEVHLGPRVGSVEEGLRGYFEDEVLDESNQYRCERCRQLVCATRRVRLEVAPNVLAITLKRFTTRGIRAAKDTRKISLRLQLDLAPYLAPGSLDPGPAAYRLYAVVQHLGLLPPGALPPSAGLPSSPPGGSGGGSGSLNMGHYVAVVRGGDGSWYYCDDDEVTQISESEVAGITDAYMLFYERIEPRVTRPQPPSQTTAQQPEEEEEEEAVAAEANGALSGTEEDKEEVVKGSKTDRANGGARPPTPPTPPGCDSPAPAAAVAAASAHLQAAAVRQQPLHLPNPEAPGWSRWLEPDSAPPAPPPPQPASKQQQQPHATAAAAGGGGGSGKAAGKAGGKFAKTKGASTTTHPPPAAAASPTAAEEVERVAVRPHFELLPPSLAAKAAAASAAASGTASAASSGEWTLRVRLPGVRSARDIKMAATSAPAAAALYADAERGEQPQQEGAVGGLMRAAGRVRVWVTGSYSLDLRLGLRERRGDL</sequence>
<evidence type="ECO:0000256" key="3">
    <source>
        <dbReference type="ARBA" id="ARBA00012759"/>
    </source>
</evidence>
<feature type="compositionally biased region" description="Basic and acidic residues" evidence="8">
    <location>
        <begin position="270"/>
        <end position="279"/>
    </location>
</feature>
<dbReference type="GO" id="GO:0005634">
    <property type="term" value="C:nucleus"/>
    <property type="evidence" value="ECO:0007669"/>
    <property type="project" value="TreeGrafter"/>
</dbReference>